<evidence type="ECO:0000313" key="3">
    <source>
        <dbReference type="EMBL" id="PHM29474.1"/>
    </source>
</evidence>
<sequence>MRYISLVLLLAIFCAYGYDPASSSNPNRHVCSIAIGNAIYSPAHFFNNNLRYRIDENIGSVTVAIHNSDGTTRNIAIDVAPLVRNAANMWNQRLAARDSPTRLTEAPQGSPSESNFRVSRANGAQQNSLDESNHRRWDFAETTLVLPPEIMQRYSNPIFNQSGMVLTNTFRFSRETFDTIRGAISEYYTENQVAKILVYQTIAHEFGHALGLTHPDALAHEDIINGGKETEYQIDSGDPSNFLAIAITAELERGQLNARVPLMTSNDTYFLRLRNQLGRRLNYEDIEPSQLELSAIDMENACSSPPSYQYKSNAVSSDTCKEKPNIFYPKAQALIPLYQIQLF</sequence>
<dbReference type="GO" id="GO:0008237">
    <property type="term" value="F:metallopeptidase activity"/>
    <property type="evidence" value="ECO:0007669"/>
    <property type="project" value="InterPro"/>
</dbReference>
<keyword evidence="6" id="KW-1185">Reference proteome</keyword>
<evidence type="ECO:0000313" key="6">
    <source>
        <dbReference type="Proteomes" id="UP000224871"/>
    </source>
</evidence>
<evidence type="ECO:0000256" key="2">
    <source>
        <dbReference type="SAM" id="SignalP"/>
    </source>
</evidence>
<dbReference type="InterPro" id="IPR024079">
    <property type="entry name" value="MetalloPept_cat_dom_sf"/>
</dbReference>
<feature type="chain" id="PRO_5012703853" description="Peptidase M10 metallopeptidase domain-containing protein" evidence="2">
    <location>
        <begin position="18"/>
        <end position="343"/>
    </location>
</feature>
<dbReference type="OrthoDB" id="6440690at2"/>
<dbReference type="SUPFAM" id="SSF55486">
    <property type="entry name" value="Metalloproteases ('zincins'), catalytic domain"/>
    <property type="match status" value="1"/>
</dbReference>
<dbReference type="Proteomes" id="UP000196435">
    <property type="component" value="Unassembled WGS sequence"/>
</dbReference>
<dbReference type="RefSeq" id="WP_086956292.1">
    <property type="nucleotide sequence ID" value="NZ_CAWNQC010000280.1"/>
</dbReference>
<dbReference type="AlphaFoldDB" id="A0A1N6MW81"/>
<name>A0A1N6MW81_9GAMM</name>
<dbReference type="Proteomes" id="UP000224871">
    <property type="component" value="Unassembled WGS sequence"/>
</dbReference>
<accession>A0A1N6MW81</accession>
<reference evidence="3 6" key="3">
    <citation type="journal article" date="2017" name="Nat. Microbiol.">
        <title>Natural product diversity associated with the nematode symbionts Photorhabdus and Xenorhabdus.</title>
        <authorList>
            <person name="Tobias N.J."/>
            <person name="Wolff H."/>
            <person name="Djahanschiri B."/>
            <person name="Grundmann F."/>
            <person name="Kronenwerth M."/>
            <person name="Shi Y.M."/>
            <person name="Simonyi S."/>
            <person name="Grun P."/>
            <person name="Shapiro-Ilan D."/>
            <person name="Pidot S.J."/>
            <person name="Stinear T.P."/>
            <person name="Ebersberger I."/>
            <person name="Bode H.B."/>
        </authorList>
    </citation>
    <scope>NUCLEOTIDE SEQUENCE [LARGE SCALE GENOMIC DNA]</scope>
    <source>
        <strain evidence="3 6">DSM 16336</strain>
    </source>
</reference>
<reference evidence="4" key="1">
    <citation type="submission" date="2016-12" db="EMBL/GenBank/DDBJ databases">
        <authorList>
            <person name="Song W.-J."/>
            <person name="Kurnit D.M."/>
        </authorList>
    </citation>
    <scope>NUCLEOTIDE SEQUENCE [LARGE SCALE GENOMIC DNA]</scope>
    <source>
        <strain evidence="4">HGB1681</strain>
    </source>
</reference>
<feature type="region of interest" description="Disordered" evidence="1">
    <location>
        <begin position="97"/>
        <end position="133"/>
    </location>
</feature>
<proteinExistence type="predicted"/>
<evidence type="ECO:0008006" key="7">
    <source>
        <dbReference type="Google" id="ProtNLM"/>
    </source>
</evidence>
<dbReference type="EMBL" id="FTLG01000082">
    <property type="protein sequence ID" value="SIP73080.1"/>
    <property type="molecule type" value="Genomic_DNA"/>
</dbReference>
<evidence type="ECO:0000313" key="4">
    <source>
        <dbReference type="EMBL" id="SIP73080.1"/>
    </source>
</evidence>
<organism evidence="4 5">
    <name type="scientific">Xenorhabdus innexi</name>
    <dbReference type="NCBI Taxonomy" id="290109"/>
    <lineage>
        <taxon>Bacteria</taxon>
        <taxon>Pseudomonadati</taxon>
        <taxon>Pseudomonadota</taxon>
        <taxon>Gammaproteobacteria</taxon>
        <taxon>Enterobacterales</taxon>
        <taxon>Morganellaceae</taxon>
        <taxon>Xenorhabdus</taxon>
    </lineage>
</organism>
<dbReference type="EMBL" id="NIBU01000079">
    <property type="protein sequence ID" value="PHM29474.1"/>
    <property type="molecule type" value="Genomic_DNA"/>
</dbReference>
<keyword evidence="2" id="KW-0732">Signal</keyword>
<dbReference type="Gene3D" id="3.40.390.10">
    <property type="entry name" value="Collagenase (Catalytic Domain)"/>
    <property type="match status" value="1"/>
</dbReference>
<protein>
    <recommendedName>
        <fullName evidence="7">Peptidase M10 metallopeptidase domain-containing protein</fullName>
    </recommendedName>
</protein>
<reference evidence="5" key="2">
    <citation type="submission" date="2016-12" db="EMBL/GenBank/DDBJ databases">
        <authorList>
            <person name="Gaudriault S."/>
        </authorList>
    </citation>
    <scope>NUCLEOTIDE SEQUENCE [LARGE SCALE GENOMIC DNA]</scope>
    <source>
        <strain evidence="5">HGB1681 (deposited as PTA-6826 in the American Type Culture Collection)</strain>
    </source>
</reference>
<evidence type="ECO:0000313" key="5">
    <source>
        <dbReference type="Proteomes" id="UP000196435"/>
    </source>
</evidence>
<evidence type="ECO:0000256" key="1">
    <source>
        <dbReference type="SAM" id="MobiDB-lite"/>
    </source>
</evidence>
<feature type="signal peptide" evidence="2">
    <location>
        <begin position="1"/>
        <end position="17"/>
    </location>
</feature>
<gene>
    <name evidence="3" type="ORF">Xinn_03651</name>
    <name evidence="4" type="ORF">XIS1_1720011</name>
</gene>
<feature type="compositionally biased region" description="Polar residues" evidence="1">
    <location>
        <begin position="107"/>
        <end position="130"/>
    </location>
</feature>